<dbReference type="OrthoDB" id="9909311at2759"/>
<dbReference type="InterPro" id="IPR007889">
    <property type="entry name" value="HTH_Psq"/>
</dbReference>
<keyword evidence="6" id="KW-1185">Reference proteome</keyword>
<evidence type="ECO:0000259" key="4">
    <source>
        <dbReference type="PROSITE" id="PS51253"/>
    </source>
</evidence>
<dbReference type="InterPro" id="IPR009057">
    <property type="entry name" value="Homeodomain-like_sf"/>
</dbReference>
<dbReference type="InterPro" id="IPR050863">
    <property type="entry name" value="CenT-Element_Derived"/>
</dbReference>
<dbReference type="SMART" id="SM00674">
    <property type="entry name" value="CENPB"/>
    <property type="match status" value="1"/>
</dbReference>
<dbReference type="SUPFAM" id="SSF46689">
    <property type="entry name" value="Homeodomain-like"/>
    <property type="match status" value="2"/>
</dbReference>
<accession>A0A8H4TKP1</accession>
<feature type="domain" description="HTH CENPB-type" evidence="4">
    <location>
        <begin position="194"/>
        <end position="268"/>
    </location>
</feature>
<dbReference type="PANTHER" id="PTHR19303">
    <property type="entry name" value="TRANSPOSON"/>
    <property type="match status" value="1"/>
</dbReference>
<feature type="compositionally biased region" description="Polar residues" evidence="3">
    <location>
        <begin position="92"/>
        <end position="119"/>
    </location>
</feature>
<dbReference type="Pfam" id="PF03221">
    <property type="entry name" value="HTH_Tnp_Tc5"/>
    <property type="match status" value="1"/>
</dbReference>
<feature type="compositionally biased region" description="Polar residues" evidence="3">
    <location>
        <begin position="298"/>
        <end position="314"/>
    </location>
</feature>
<feature type="region of interest" description="Disordered" evidence="3">
    <location>
        <begin position="275"/>
        <end position="490"/>
    </location>
</feature>
<evidence type="ECO:0000313" key="6">
    <source>
        <dbReference type="Proteomes" id="UP000622797"/>
    </source>
</evidence>
<reference evidence="5" key="1">
    <citation type="journal article" date="2020" name="BMC Genomics">
        <title>Correction to: Identification and distribution of gene clusters required for synthesis of sphingolipid metabolism inhibitors in diverse species of the filamentous fungus Fusarium.</title>
        <authorList>
            <person name="Kim H.S."/>
            <person name="Lohmar J.M."/>
            <person name="Busman M."/>
            <person name="Brown D.W."/>
            <person name="Naumann T.A."/>
            <person name="Divon H.H."/>
            <person name="Lysoe E."/>
            <person name="Uhlig S."/>
            <person name="Proctor R.H."/>
        </authorList>
    </citation>
    <scope>NUCLEOTIDE SEQUENCE</scope>
    <source>
        <strain evidence="5">NRRL 20472</strain>
    </source>
</reference>
<evidence type="ECO:0000256" key="3">
    <source>
        <dbReference type="SAM" id="MobiDB-lite"/>
    </source>
</evidence>
<evidence type="ECO:0000313" key="5">
    <source>
        <dbReference type="EMBL" id="KAF4959770.1"/>
    </source>
</evidence>
<dbReference type="Proteomes" id="UP000622797">
    <property type="component" value="Unassembled WGS sequence"/>
</dbReference>
<gene>
    <name evidence="5" type="ORF">FSARC_10630</name>
</gene>
<keyword evidence="2" id="KW-0539">Nucleus</keyword>
<feature type="compositionally biased region" description="Polar residues" evidence="3">
    <location>
        <begin position="421"/>
        <end position="431"/>
    </location>
</feature>
<dbReference type="GO" id="GO:0003677">
    <property type="term" value="F:DNA binding"/>
    <property type="evidence" value="ECO:0007669"/>
    <property type="project" value="UniProtKB-KW"/>
</dbReference>
<feature type="compositionally biased region" description="Polar residues" evidence="3">
    <location>
        <begin position="394"/>
        <end position="414"/>
    </location>
</feature>
<dbReference type="EMBL" id="JABEXW010000653">
    <property type="protein sequence ID" value="KAF4959770.1"/>
    <property type="molecule type" value="Genomic_DNA"/>
</dbReference>
<dbReference type="PROSITE" id="PS51253">
    <property type="entry name" value="HTH_CENPB"/>
    <property type="match status" value="1"/>
</dbReference>
<evidence type="ECO:0000256" key="1">
    <source>
        <dbReference type="ARBA" id="ARBA00023125"/>
    </source>
</evidence>
<proteinExistence type="predicted"/>
<organism evidence="5 6">
    <name type="scientific">Fusarium sarcochroum</name>
    <dbReference type="NCBI Taxonomy" id="1208366"/>
    <lineage>
        <taxon>Eukaryota</taxon>
        <taxon>Fungi</taxon>
        <taxon>Dikarya</taxon>
        <taxon>Ascomycota</taxon>
        <taxon>Pezizomycotina</taxon>
        <taxon>Sordariomycetes</taxon>
        <taxon>Hypocreomycetidae</taxon>
        <taxon>Hypocreales</taxon>
        <taxon>Nectriaceae</taxon>
        <taxon>Fusarium</taxon>
        <taxon>Fusarium lateritium species complex</taxon>
    </lineage>
</organism>
<name>A0A8H4TKP1_9HYPO</name>
<dbReference type="Pfam" id="PF04218">
    <property type="entry name" value="CENP-B_N"/>
    <property type="match status" value="1"/>
</dbReference>
<feature type="compositionally biased region" description="Polar residues" evidence="3">
    <location>
        <begin position="336"/>
        <end position="369"/>
    </location>
</feature>
<feature type="compositionally biased region" description="Low complexity" evidence="3">
    <location>
        <begin position="29"/>
        <end position="42"/>
    </location>
</feature>
<dbReference type="PANTHER" id="PTHR19303:SF70">
    <property type="entry name" value="HTH CENPB-TYPE DOMAIN-CONTAINING PROTEIN"/>
    <property type="match status" value="1"/>
</dbReference>
<dbReference type="InterPro" id="IPR006600">
    <property type="entry name" value="HTH_CenpB_DNA-bd_dom"/>
</dbReference>
<protein>
    <recommendedName>
        <fullName evidence="4">HTH CENPB-type domain-containing protein</fullName>
    </recommendedName>
</protein>
<reference evidence="5" key="2">
    <citation type="submission" date="2020-05" db="EMBL/GenBank/DDBJ databases">
        <authorList>
            <person name="Kim H.-S."/>
            <person name="Proctor R.H."/>
            <person name="Brown D.W."/>
        </authorList>
    </citation>
    <scope>NUCLEOTIDE SEQUENCE</scope>
    <source>
        <strain evidence="5">NRRL 20472</strain>
    </source>
</reference>
<dbReference type="GO" id="GO:0005634">
    <property type="term" value="C:nucleus"/>
    <property type="evidence" value="ECO:0007669"/>
    <property type="project" value="TreeGrafter"/>
</dbReference>
<feature type="compositionally biased region" description="Polar residues" evidence="3">
    <location>
        <begin position="1"/>
        <end position="28"/>
    </location>
</feature>
<sequence length="555" mass="60405">MNNVNGTSAMGQDSTMAQSNGYGSDAWTSMSPYSQSPYSASPLTEYSSFGTFVGHGLPSESLNRMPPPPPQPHQMIQPAPPPMAHHQLPMLNTTWPSQLTNPAPSQSYSAPSLSMTPATSAPPVEPPRLPTQHEKSRKTLTTEQKRAMCQFHEDNPGTRQADIGARFGVERSTVSKVLRHKDQYLKRDQEPENAAVKRGKGKHPDFDRTLSNYVRRQQQRGFQVSDEEIMEQARLFAHASGNQEGVLNNLNSSWLQKFKQKHGIGAGKLMRRASEANIPDSARLSTIATKSGDRSSHDISPSSPTGQLSPLSGSRSDEEAPIDGIDFDFGYKHPESQSTTSLSSDFRDNPASSFSAGTMSPTGTFTFSPDPNVGGFPMDQLRSNDFQHREKRSNTFPSLNIDYVNQVSSSSTEPMTPRHPPSSTAPSSALESPQHELQAPFNIDTSVNSPPPMLRRSSSNSSINRSTAATSATSSTPLDSSPVSPSQEDARRAAQTLLNYIQSTGNFDTSDYMSIIQLTKKLKIHQGRPSIGGLSRIPEGDVEAPALMTTKMESA</sequence>
<feature type="region of interest" description="Disordered" evidence="3">
    <location>
        <begin position="1"/>
        <end position="141"/>
    </location>
</feature>
<keyword evidence="1" id="KW-0238">DNA-binding</keyword>
<evidence type="ECO:0000256" key="2">
    <source>
        <dbReference type="ARBA" id="ARBA00023242"/>
    </source>
</evidence>
<feature type="compositionally biased region" description="Low complexity" evidence="3">
    <location>
        <begin position="454"/>
        <end position="482"/>
    </location>
</feature>
<dbReference type="Gene3D" id="1.10.10.60">
    <property type="entry name" value="Homeodomain-like"/>
    <property type="match status" value="2"/>
</dbReference>
<dbReference type="AlphaFoldDB" id="A0A8H4TKP1"/>
<comment type="caution">
    <text evidence="5">The sequence shown here is derived from an EMBL/GenBank/DDBJ whole genome shotgun (WGS) entry which is preliminary data.</text>
</comment>
<feature type="compositionally biased region" description="Pro residues" evidence="3">
    <location>
        <begin position="65"/>
        <end position="83"/>
    </location>
</feature>